<organism evidence="1 2">
    <name type="scientific">Asparagus officinalis</name>
    <name type="common">Garden asparagus</name>
    <dbReference type="NCBI Taxonomy" id="4686"/>
    <lineage>
        <taxon>Eukaryota</taxon>
        <taxon>Viridiplantae</taxon>
        <taxon>Streptophyta</taxon>
        <taxon>Embryophyta</taxon>
        <taxon>Tracheophyta</taxon>
        <taxon>Spermatophyta</taxon>
        <taxon>Magnoliopsida</taxon>
        <taxon>Liliopsida</taxon>
        <taxon>Asparagales</taxon>
        <taxon>Asparagaceae</taxon>
        <taxon>Asparagoideae</taxon>
        <taxon>Asparagus</taxon>
    </lineage>
</organism>
<dbReference type="OrthoDB" id="10250600at2759"/>
<dbReference type="InterPro" id="IPR011989">
    <property type="entry name" value="ARM-like"/>
</dbReference>
<proteinExistence type="predicted"/>
<dbReference type="Gene3D" id="1.25.10.10">
    <property type="entry name" value="Leucine-rich Repeat Variant"/>
    <property type="match status" value="1"/>
</dbReference>
<name>A0A5P1EVF4_ASPOF</name>
<evidence type="ECO:0000313" key="2">
    <source>
        <dbReference type="Proteomes" id="UP000243459"/>
    </source>
</evidence>
<dbReference type="InterPro" id="IPR019538">
    <property type="entry name" value="PSMD5"/>
</dbReference>
<dbReference type="AlphaFoldDB" id="A0A5P1EVF4"/>
<dbReference type="PANTHER" id="PTHR13554:SF10">
    <property type="entry name" value="26S PROTEASOME NON-ATPASE REGULATORY SUBUNIT 5"/>
    <property type="match status" value="1"/>
</dbReference>
<dbReference type="Proteomes" id="UP000243459">
    <property type="component" value="Chromosome 5"/>
</dbReference>
<dbReference type="GO" id="GO:0005829">
    <property type="term" value="C:cytosol"/>
    <property type="evidence" value="ECO:0007669"/>
    <property type="project" value="TreeGrafter"/>
</dbReference>
<dbReference type="OMA" id="WGQEYIS"/>
<dbReference type="GO" id="GO:0043248">
    <property type="term" value="P:proteasome assembly"/>
    <property type="evidence" value="ECO:0007669"/>
    <property type="project" value="InterPro"/>
</dbReference>
<evidence type="ECO:0000313" key="1">
    <source>
        <dbReference type="EMBL" id="ONK69147.1"/>
    </source>
</evidence>
<dbReference type="Pfam" id="PF10508">
    <property type="entry name" value="Proteasom_PSMB"/>
    <property type="match status" value="1"/>
</dbReference>
<keyword evidence="2" id="KW-1185">Reference proteome</keyword>
<gene>
    <name evidence="1" type="ORF">A4U43_C05F19840</name>
</gene>
<sequence>METAESPPTDLAPLLEAASDFASYPGLLTDDAAKEFLDRFPLTFLFSVLQSWVDRPGAEATVVACLDRLFRTKYGASLLLQYTSFLQAGLRANSHTLRCLACKSVSYILENAEDRGTIVKTIVGFDIYSLLVDCLIEGNEETSAAALGAIKNIVQSPEGIDVIFPASTQESVHLEHVASRCSSLGRIRVLALIKELFSLSSSVASAVHKANLLKLFEAEINNRDDMLTTLSALELLYELVESPHSSRFLSKVTLLHILADMISDAGIDSVLRSRACLISGRLLSLADAHEELDESTVTSLLLAIDGRLKLLEGQDSDEYESAIEALGQIGASSQGAILLLTSSSPVARHVFQAVFGHQSRGKQLAALHALGDICGASRPGDRMLLNNAAEKCLRQLFYAAAANSPKMTPSGLLLWVLQQEPEKRQAGYRLISALVARPWGLMEVCSKQEIITIVTDANIEDTKFGMEARFNCCAAINNALSASNMLHDASIAEVAAKLQDAVRRGPYLAKKRIEAQPVVVTADRF</sequence>
<dbReference type="SUPFAM" id="SSF48371">
    <property type="entry name" value="ARM repeat"/>
    <property type="match status" value="1"/>
</dbReference>
<dbReference type="PANTHER" id="PTHR13554">
    <property type="entry name" value="26S PROTEASOME NON-ATPASE REGULATORY SUBUNIT 5-RELATED"/>
    <property type="match status" value="1"/>
</dbReference>
<protein>
    <recommendedName>
        <fullName evidence="3">ARM repeat superfamily protein</fullName>
    </recommendedName>
</protein>
<dbReference type="InterPro" id="IPR016024">
    <property type="entry name" value="ARM-type_fold"/>
</dbReference>
<reference evidence="2" key="1">
    <citation type="journal article" date="2017" name="Nat. Commun.">
        <title>The asparagus genome sheds light on the origin and evolution of a young Y chromosome.</title>
        <authorList>
            <person name="Harkess A."/>
            <person name="Zhou J."/>
            <person name="Xu C."/>
            <person name="Bowers J.E."/>
            <person name="Van der Hulst R."/>
            <person name="Ayyampalayam S."/>
            <person name="Mercati F."/>
            <person name="Riccardi P."/>
            <person name="McKain M.R."/>
            <person name="Kakrana A."/>
            <person name="Tang H."/>
            <person name="Ray J."/>
            <person name="Groenendijk J."/>
            <person name="Arikit S."/>
            <person name="Mathioni S.M."/>
            <person name="Nakano M."/>
            <person name="Shan H."/>
            <person name="Telgmann-Rauber A."/>
            <person name="Kanno A."/>
            <person name="Yue Z."/>
            <person name="Chen H."/>
            <person name="Li W."/>
            <person name="Chen Y."/>
            <person name="Xu X."/>
            <person name="Zhang Y."/>
            <person name="Luo S."/>
            <person name="Chen H."/>
            <person name="Gao J."/>
            <person name="Mao Z."/>
            <person name="Pires J.C."/>
            <person name="Luo M."/>
            <person name="Kudrna D."/>
            <person name="Wing R.A."/>
            <person name="Meyers B.C."/>
            <person name="Yi K."/>
            <person name="Kong H."/>
            <person name="Lavrijsen P."/>
            <person name="Sunseri F."/>
            <person name="Falavigna A."/>
            <person name="Ye Y."/>
            <person name="Leebens-Mack J.H."/>
            <person name="Chen G."/>
        </authorList>
    </citation>
    <scope>NUCLEOTIDE SEQUENCE [LARGE SCALE GENOMIC DNA]</scope>
    <source>
        <strain evidence="2">cv. DH0086</strain>
    </source>
</reference>
<evidence type="ECO:0008006" key="3">
    <source>
        <dbReference type="Google" id="ProtNLM"/>
    </source>
</evidence>
<accession>A0A5P1EVF4</accession>
<dbReference type="EMBL" id="CM007385">
    <property type="protein sequence ID" value="ONK69147.1"/>
    <property type="molecule type" value="Genomic_DNA"/>
</dbReference>
<dbReference type="Gramene" id="ONK69147">
    <property type="protein sequence ID" value="ONK69147"/>
    <property type="gene ID" value="A4U43_C05F19840"/>
</dbReference>